<proteinExistence type="predicted"/>
<evidence type="ECO:0000313" key="2">
    <source>
        <dbReference type="Proteomes" id="UP000093173"/>
    </source>
</evidence>
<comment type="caution">
    <text evidence="1">The sequence shown here is derived from an EMBL/GenBank/DDBJ whole genome shotgun (WGS) entry which is preliminary data.</text>
</comment>
<dbReference type="EMBL" id="MAJZ01000410">
    <property type="protein sequence ID" value="OCH76883.1"/>
    <property type="molecule type" value="Genomic_DNA"/>
</dbReference>
<gene>
    <name evidence="1" type="ORF">A6E14_08535</name>
</gene>
<keyword evidence="2" id="KW-1185">Reference proteome</keyword>
<accession>A0A1B9QZX0</accession>
<dbReference type="Gene3D" id="3.90.1150.10">
    <property type="entry name" value="Aspartate Aminotransferase, domain 1"/>
    <property type="match status" value="1"/>
</dbReference>
<dbReference type="Proteomes" id="UP000093173">
    <property type="component" value="Unassembled WGS sequence"/>
</dbReference>
<name>A0A1B9QZX0_9VIBR</name>
<evidence type="ECO:0000313" key="1">
    <source>
        <dbReference type="EMBL" id="OCH76883.1"/>
    </source>
</evidence>
<evidence type="ECO:0008006" key="3">
    <source>
        <dbReference type="Google" id="ProtNLM"/>
    </source>
</evidence>
<dbReference type="AlphaFoldDB" id="A0A1B9QZX0"/>
<dbReference type="SUPFAM" id="SSF53383">
    <property type="entry name" value="PLP-dependent transferases"/>
    <property type="match status" value="1"/>
</dbReference>
<dbReference type="InterPro" id="IPR015424">
    <property type="entry name" value="PyrdxlP-dep_Trfase"/>
</dbReference>
<protein>
    <recommendedName>
        <fullName evidence="3">Aminotransferase class I/classII domain-containing protein</fullName>
    </recommendedName>
</protein>
<reference evidence="2" key="1">
    <citation type="submission" date="2016-06" db="EMBL/GenBank/DDBJ databases">
        <authorList>
            <person name="Hehemann J.-H."/>
            <person name="Arevalo P."/>
            <person name="Datta M.S."/>
            <person name="Polz M.F."/>
        </authorList>
    </citation>
    <scope>NUCLEOTIDE SEQUENCE [LARGE SCALE GENOMIC DNA]</scope>
    <source>
        <strain evidence="2">9CSC122</strain>
    </source>
</reference>
<dbReference type="InterPro" id="IPR015422">
    <property type="entry name" value="PyrdxlP-dep_Trfase_small"/>
</dbReference>
<organism evidence="1 2">
    <name type="scientific">Vibrio genomosp. F10</name>
    <dbReference type="NCBI Taxonomy" id="723171"/>
    <lineage>
        <taxon>Bacteria</taxon>
        <taxon>Pseudomonadati</taxon>
        <taxon>Pseudomonadota</taxon>
        <taxon>Gammaproteobacteria</taxon>
        <taxon>Vibrionales</taxon>
        <taxon>Vibrionaceae</taxon>
        <taxon>Vibrio</taxon>
    </lineage>
</organism>
<sequence>MVNFGFAYPDPMLYPQDKVNKSLVQATRTMPTSHALDNLPPGNETLRNIIAERYAAQGMNISPEEIVNRVLQQDNISIAPGEMFAPDQQFTHGFRLNASQDMTESVKGVIKRLGEQIANMLSC</sequence>